<evidence type="ECO:0000256" key="2">
    <source>
        <dbReference type="ARBA" id="ARBA00024438"/>
    </source>
</evidence>
<dbReference type="Gene3D" id="2.40.128.660">
    <property type="entry name" value="Uncharacterised protein PF15525, DUF4652"/>
    <property type="match status" value="1"/>
</dbReference>
<dbReference type="PATRIC" id="fig|1121318.3.peg.1967"/>
<sequence length="435" mass="49896">MNCKKFQDMLYLYVAEELSEELKKQMEEHLSDCEECNELYNEELFIKASIIGALDLDNIVFESQKDKIMNSIDKNKYSETYTNHRADLSRFIKYFKIGMPVAAAIAFVLLLNPIERFKLFENRSSSISSKDTGSIHTEEKPTINSTNDSAKTTNEQENISKKADMALNKEKTNETNIDNSANEKVALNHDNNVKEKISNDSIKRSDDKLEVKEDNEKNLDGKDENSLALAGEKQNENNSSTENLGLQAGDNTIAEQTDNIDDLTNNIYYEKENDINVRFNKKLYMDDPITKVASGWIESPNKQFQSLIKVNDVYLDKIYIKDTSRNIVWSIEKDNNPTNSIPKFVEWYDNESIFVVMNGTEDNVKKEELYLLDVAKGNGTMLYKLYGGSKSIVGINKINTTNVELKLQLNSNDNYLDSNMQSFTLLDIRKENFYK</sequence>
<accession>A0A0L6ZAP5</accession>
<dbReference type="RefSeq" id="WP_052221484.1">
    <property type="nucleotide sequence ID" value="NZ_LHUR01000022.1"/>
</dbReference>
<feature type="compositionally biased region" description="Polar residues" evidence="3">
    <location>
        <begin position="236"/>
        <end position="252"/>
    </location>
</feature>
<dbReference type="Proteomes" id="UP000037043">
    <property type="component" value="Unassembled WGS sequence"/>
</dbReference>
<evidence type="ECO:0000313" key="6">
    <source>
        <dbReference type="EMBL" id="KOA19858.1"/>
    </source>
</evidence>
<dbReference type="InterPro" id="IPR041916">
    <property type="entry name" value="Anti_sigma_zinc_sf"/>
</dbReference>
<dbReference type="STRING" id="36844.SAMN04488501_10245"/>
<name>A0A0L6ZAP5_9CLOT</name>
<feature type="compositionally biased region" description="Polar residues" evidence="3">
    <location>
        <begin position="142"/>
        <end position="157"/>
    </location>
</feature>
<feature type="compositionally biased region" description="Basic and acidic residues" evidence="3">
    <location>
        <begin position="158"/>
        <end position="173"/>
    </location>
</feature>
<comment type="similarity">
    <text evidence="1">Belongs to the zinc-associated anti-sigma factor (ZAS) superfamily. Anti-sigma-W factor family.</text>
</comment>
<dbReference type="Pfam" id="PF13490">
    <property type="entry name" value="zf-HC2"/>
    <property type="match status" value="1"/>
</dbReference>
<organism evidence="6 7">
    <name type="scientific">Clostridium homopropionicum DSM 5847</name>
    <dbReference type="NCBI Taxonomy" id="1121318"/>
    <lineage>
        <taxon>Bacteria</taxon>
        <taxon>Bacillati</taxon>
        <taxon>Bacillota</taxon>
        <taxon>Clostridia</taxon>
        <taxon>Eubacteriales</taxon>
        <taxon>Clostridiaceae</taxon>
        <taxon>Clostridium</taxon>
    </lineage>
</organism>
<keyword evidence="4" id="KW-1133">Transmembrane helix</keyword>
<gene>
    <name evidence="6" type="ORF">CLHOM_19470</name>
</gene>
<dbReference type="InterPro" id="IPR028102">
    <property type="entry name" value="DUF4652"/>
</dbReference>
<evidence type="ECO:0000313" key="7">
    <source>
        <dbReference type="Proteomes" id="UP000037043"/>
    </source>
</evidence>
<feature type="compositionally biased region" description="Basic and acidic residues" evidence="3">
    <location>
        <begin position="191"/>
        <end position="225"/>
    </location>
</feature>
<feature type="domain" description="Putative zinc-finger" evidence="5">
    <location>
        <begin position="3"/>
        <end position="36"/>
    </location>
</feature>
<feature type="region of interest" description="Disordered" evidence="3">
    <location>
        <begin position="126"/>
        <end position="252"/>
    </location>
</feature>
<feature type="transmembrane region" description="Helical" evidence="4">
    <location>
        <begin position="94"/>
        <end position="114"/>
    </location>
</feature>
<evidence type="ECO:0000256" key="1">
    <source>
        <dbReference type="ARBA" id="ARBA00024353"/>
    </source>
</evidence>
<dbReference type="Pfam" id="PF15525">
    <property type="entry name" value="DUF4652"/>
    <property type="match status" value="1"/>
</dbReference>
<comment type="caution">
    <text evidence="6">The sequence shown here is derived from an EMBL/GenBank/DDBJ whole genome shotgun (WGS) entry which is preliminary data.</text>
</comment>
<evidence type="ECO:0000256" key="3">
    <source>
        <dbReference type="SAM" id="MobiDB-lite"/>
    </source>
</evidence>
<evidence type="ECO:0000259" key="5">
    <source>
        <dbReference type="Pfam" id="PF13490"/>
    </source>
</evidence>
<keyword evidence="4" id="KW-0472">Membrane</keyword>
<evidence type="ECO:0000256" key="4">
    <source>
        <dbReference type="SAM" id="Phobius"/>
    </source>
</evidence>
<dbReference type="InterPro" id="IPR027383">
    <property type="entry name" value="Znf_put"/>
</dbReference>
<keyword evidence="4" id="KW-0812">Transmembrane</keyword>
<proteinExistence type="inferred from homology"/>
<dbReference type="Gene3D" id="1.10.10.1320">
    <property type="entry name" value="Anti-sigma factor, zinc-finger domain"/>
    <property type="match status" value="1"/>
</dbReference>
<protein>
    <recommendedName>
        <fullName evidence="2">Anti-sigma-W factor RsiW</fullName>
    </recommendedName>
</protein>
<keyword evidence="7" id="KW-1185">Reference proteome</keyword>
<dbReference type="EMBL" id="LHUR01000022">
    <property type="protein sequence ID" value="KOA19858.1"/>
    <property type="molecule type" value="Genomic_DNA"/>
</dbReference>
<reference evidence="7" key="1">
    <citation type="submission" date="2015-08" db="EMBL/GenBank/DDBJ databases">
        <title>Genome sequence of the strict anaerobe Clostridium homopropionicum LuHBu1 (DSM 5847T).</title>
        <authorList>
            <person name="Poehlein A."/>
            <person name="Beck M."/>
            <person name="Schiel-Bengelsdorf B."/>
            <person name="Bengelsdorf F.R."/>
            <person name="Daniel R."/>
            <person name="Duerre P."/>
        </authorList>
    </citation>
    <scope>NUCLEOTIDE SEQUENCE [LARGE SCALE GENOMIC DNA]</scope>
    <source>
        <strain evidence="7">DSM 5847</strain>
    </source>
</reference>
<dbReference type="AlphaFoldDB" id="A0A0L6ZAP5"/>